<dbReference type="EMBL" id="AP008207">
    <property type="protein sequence ID" value="BAH90858.1"/>
    <property type="molecule type" value="Genomic_DNA"/>
</dbReference>
<dbReference type="AlphaFoldDB" id="C7IXD8"/>
<protein>
    <submittedName>
        <fullName evidence="1">Os01g0110050 protein</fullName>
    </submittedName>
</protein>
<evidence type="ECO:0000313" key="1">
    <source>
        <dbReference type="EMBL" id="BAH90858.1"/>
    </source>
</evidence>
<organism evidence="1 2">
    <name type="scientific">Oryza sativa subsp. japonica</name>
    <name type="common">Rice</name>
    <dbReference type="NCBI Taxonomy" id="39947"/>
    <lineage>
        <taxon>Eukaryota</taxon>
        <taxon>Viridiplantae</taxon>
        <taxon>Streptophyta</taxon>
        <taxon>Embryophyta</taxon>
        <taxon>Tracheophyta</taxon>
        <taxon>Spermatophyta</taxon>
        <taxon>Magnoliopsida</taxon>
        <taxon>Liliopsida</taxon>
        <taxon>Poales</taxon>
        <taxon>Poaceae</taxon>
        <taxon>BOP clade</taxon>
        <taxon>Oryzoideae</taxon>
        <taxon>Oryzeae</taxon>
        <taxon>Oryzinae</taxon>
        <taxon>Oryza</taxon>
        <taxon>Oryza sativa</taxon>
    </lineage>
</organism>
<dbReference type="KEGG" id="dosa:Os01g0110050"/>
<name>C7IXD8_ORYSJ</name>
<reference evidence="2" key="2">
    <citation type="journal article" date="2008" name="Nucleic Acids Res.">
        <title>The rice annotation project database (RAP-DB): 2008 update.</title>
        <authorList>
            <consortium name="The rice annotation project (RAP)"/>
        </authorList>
    </citation>
    <scope>GENOME REANNOTATION</scope>
    <source>
        <strain evidence="2">cv. Nipponbare</strain>
    </source>
</reference>
<proteinExistence type="predicted"/>
<reference evidence="1 2" key="1">
    <citation type="journal article" date="2005" name="Nature">
        <title>The map-based sequence of the rice genome.</title>
        <authorList>
            <consortium name="International rice genome sequencing project (IRGSP)"/>
            <person name="Matsumoto T."/>
            <person name="Wu J."/>
            <person name="Kanamori H."/>
            <person name="Katayose Y."/>
            <person name="Fujisawa M."/>
            <person name="Namiki N."/>
            <person name="Mizuno H."/>
            <person name="Yamamoto K."/>
            <person name="Antonio B.A."/>
            <person name="Baba T."/>
            <person name="Sakata K."/>
            <person name="Nagamura Y."/>
            <person name="Aoki H."/>
            <person name="Arikawa K."/>
            <person name="Arita K."/>
            <person name="Bito T."/>
            <person name="Chiden Y."/>
            <person name="Fujitsuka N."/>
            <person name="Fukunaka R."/>
            <person name="Hamada M."/>
            <person name="Harada C."/>
            <person name="Hayashi A."/>
            <person name="Hijishita S."/>
            <person name="Honda M."/>
            <person name="Hosokawa S."/>
            <person name="Ichikawa Y."/>
            <person name="Idonuma A."/>
            <person name="Iijima M."/>
            <person name="Ikeda M."/>
            <person name="Ikeno M."/>
            <person name="Ito K."/>
            <person name="Ito S."/>
            <person name="Ito T."/>
            <person name="Ito Y."/>
            <person name="Ito Y."/>
            <person name="Iwabuchi A."/>
            <person name="Kamiya K."/>
            <person name="Karasawa W."/>
            <person name="Kurita K."/>
            <person name="Katagiri S."/>
            <person name="Kikuta A."/>
            <person name="Kobayashi H."/>
            <person name="Kobayashi N."/>
            <person name="Machita K."/>
            <person name="Maehara T."/>
            <person name="Masukawa M."/>
            <person name="Mizubayashi T."/>
            <person name="Mukai Y."/>
            <person name="Nagasaki H."/>
            <person name="Nagata Y."/>
            <person name="Naito S."/>
            <person name="Nakashima M."/>
            <person name="Nakama Y."/>
            <person name="Nakamichi Y."/>
            <person name="Nakamura M."/>
            <person name="Meguro A."/>
            <person name="Negishi M."/>
            <person name="Ohta I."/>
            <person name="Ohta T."/>
            <person name="Okamoto M."/>
            <person name="Ono N."/>
            <person name="Saji S."/>
            <person name="Sakaguchi M."/>
            <person name="Sakai K."/>
            <person name="Shibata M."/>
            <person name="Shimokawa T."/>
            <person name="Song J."/>
            <person name="Takazaki Y."/>
            <person name="Terasawa K."/>
            <person name="Tsugane M."/>
            <person name="Tsuji K."/>
            <person name="Ueda S."/>
            <person name="Waki K."/>
            <person name="Yamagata H."/>
            <person name="Yamamoto M."/>
            <person name="Yamamoto S."/>
            <person name="Yamane H."/>
            <person name="Yoshiki S."/>
            <person name="Yoshihara R."/>
            <person name="Yukawa K."/>
            <person name="Zhong H."/>
            <person name="Yano M."/>
            <person name="Yuan Q."/>
            <person name="Ouyang S."/>
            <person name="Liu J."/>
            <person name="Jones K.M."/>
            <person name="Gansberger K."/>
            <person name="Moffat K."/>
            <person name="Hill J."/>
            <person name="Bera J."/>
            <person name="Fadrosh D."/>
            <person name="Jin S."/>
            <person name="Johri S."/>
            <person name="Kim M."/>
            <person name="Overton L."/>
            <person name="Reardon M."/>
            <person name="Tsitrin T."/>
            <person name="Vuong H."/>
            <person name="Weaver B."/>
            <person name="Ciecko A."/>
            <person name="Tallon L."/>
            <person name="Jackson J."/>
            <person name="Pai G."/>
            <person name="Aken S.V."/>
            <person name="Utterback T."/>
            <person name="Reidmuller S."/>
            <person name="Feldblyum T."/>
            <person name="Hsiao J."/>
            <person name="Zismann V."/>
            <person name="Iobst S."/>
            <person name="de Vazeille A.R."/>
            <person name="Buell C.R."/>
            <person name="Ying K."/>
            <person name="Li Y."/>
            <person name="Lu T."/>
            <person name="Huang Y."/>
            <person name="Zhao Q."/>
            <person name="Feng Q."/>
            <person name="Zhang L."/>
            <person name="Zhu J."/>
            <person name="Weng Q."/>
            <person name="Mu J."/>
            <person name="Lu Y."/>
            <person name="Fan D."/>
            <person name="Liu Y."/>
            <person name="Guan J."/>
            <person name="Zhang Y."/>
            <person name="Yu S."/>
            <person name="Liu X."/>
            <person name="Zhang Y."/>
            <person name="Hong G."/>
            <person name="Han B."/>
            <person name="Choisne N."/>
            <person name="Demange N."/>
            <person name="Orjeda G."/>
            <person name="Samain S."/>
            <person name="Cattolico L."/>
            <person name="Pelletier E."/>
            <person name="Couloux A."/>
            <person name="Segurens B."/>
            <person name="Wincker P."/>
            <person name="D'Hont A."/>
            <person name="Scarpelli C."/>
            <person name="Weissenbach J."/>
            <person name="Salanoubat M."/>
            <person name="Quetier F."/>
            <person name="Yu Y."/>
            <person name="Kim H.R."/>
            <person name="Rambo T."/>
            <person name="Currie J."/>
            <person name="Collura K."/>
            <person name="Luo M."/>
            <person name="Yang T."/>
            <person name="Ammiraju J.S.S."/>
            <person name="Engler F."/>
            <person name="Soderlund C."/>
            <person name="Wing R.A."/>
            <person name="Palmer L.E."/>
            <person name="de la Bastide M."/>
            <person name="Spiegel L."/>
            <person name="Nascimento L."/>
            <person name="Zutavern T."/>
            <person name="O'Shaughnessy A."/>
            <person name="Dike S."/>
            <person name="Dedhia N."/>
            <person name="Preston R."/>
            <person name="Balija V."/>
            <person name="McCombie W.R."/>
            <person name="Chow T."/>
            <person name="Chen H."/>
            <person name="Chung M."/>
            <person name="Chen C."/>
            <person name="Shaw J."/>
            <person name="Wu H."/>
            <person name="Hsiao K."/>
            <person name="Chao Y."/>
            <person name="Chu M."/>
            <person name="Cheng C."/>
            <person name="Hour A."/>
            <person name="Lee P."/>
            <person name="Lin S."/>
            <person name="Lin Y."/>
            <person name="Liou J."/>
            <person name="Liu S."/>
            <person name="Hsing Y."/>
            <person name="Raghuvanshi S."/>
            <person name="Mohanty A."/>
            <person name="Bharti A.K."/>
            <person name="Gaur A."/>
            <person name="Gupta V."/>
            <person name="Kumar D."/>
            <person name="Ravi V."/>
            <person name="Vij S."/>
            <person name="Kapur A."/>
            <person name="Khurana P."/>
            <person name="Khurana P."/>
            <person name="Khurana J.P."/>
            <person name="Tyagi A.K."/>
            <person name="Gaikwad K."/>
            <person name="Singh A."/>
            <person name="Dalal V."/>
            <person name="Srivastava S."/>
            <person name="Dixit A."/>
            <person name="Pal A.K."/>
            <person name="Ghazi I.A."/>
            <person name="Yadav M."/>
            <person name="Pandit A."/>
            <person name="Bhargava A."/>
            <person name="Sureshbabu K."/>
            <person name="Batra K."/>
            <person name="Sharma T.R."/>
            <person name="Mohapatra T."/>
            <person name="Singh N.K."/>
            <person name="Messing J."/>
            <person name="Nelson A.B."/>
            <person name="Fuks G."/>
            <person name="Kavchok S."/>
            <person name="Keizer G."/>
            <person name="Linton E."/>
            <person name="Llaca V."/>
            <person name="Song R."/>
            <person name="Tanyolac B."/>
            <person name="Young S."/>
            <person name="Ho-Il K."/>
            <person name="Hahn J.H."/>
            <person name="Sangsakoo G."/>
            <person name="Vanavichit A."/>
            <person name="de Mattos Luiz.A.T."/>
            <person name="Zimmer P.D."/>
            <person name="Malone G."/>
            <person name="Dellagostin O."/>
            <person name="de Oliveira A.C."/>
            <person name="Bevan M."/>
            <person name="Bancroft I."/>
            <person name="Minx P."/>
            <person name="Cordum H."/>
            <person name="Wilson R."/>
            <person name="Cheng Z."/>
            <person name="Jin W."/>
            <person name="Jiang J."/>
            <person name="Leong S.A."/>
            <person name="Iwama H."/>
            <person name="Gojobori T."/>
            <person name="Itoh T."/>
            <person name="Niimura Y."/>
            <person name="Fujii Y."/>
            <person name="Habara T."/>
            <person name="Sakai H."/>
            <person name="Sato Y."/>
            <person name="Wilson G."/>
            <person name="Kumar K."/>
            <person name="McCouch S."/>
            <person name="Juretic N."/>
            <person name="Hoen D."/>
            <person name="Wright S."/>
            <person name="Bruskiewich R."/>
            <person name="Bureau T."/>
            <person name="Miyao A."/>
            <person name="Hirochika H."/>
            <person name="Nishikawa T."/>
            <person name="Kadowaki K."/>
            <person name="Sugiura M."/>
            <person name="Burr B."/>
            <person name="Sasaki T."/>
        </authorList>
    </citation>
    <scope>NUCLEOTIDE SEQUENCE [LARGE SCALE GENOMIC DNA]</scope>
    <source>
        <strain evidence="2">cv. Nipponbare</strain>
    </source>
</reference>
<evidence type="ECO:0000313" key="2">
    <source>
        <dbReference type="Proteomes" id="UP000000763"/>
    </source>
</evidence>
<sequence>MCTHSTCKRFSTHAWLWLNCKTDKNGSTRIYCQLLVWLQHDQHYWSQRRPPGACATGACSETNYNLMAPQLIAAADDDHEVLRW</sequence>
<accession>C7IXD8</accession>
<dbReference type="Proteomes" id="UP000000763">
    <property type="component" value="Chromosome 1"/>
</dbReference>
<gene>
    <name evidence="1" type="ordered locus">Os01g0110050</name>
</gene>